<keyword evidence="1 4" id="KW-0732">Signal</keyword>
<evidence type="ECO:0000256" key="1">
    <source>
        <dbReference type="ARBA" id="ARBA00022729"/>
    </source>
</evidence>
<keyword evidence="3" id="KW-0812">Transmembrane</keyword>
<feature type="region of interest" description="Disordered" evidence="2">
    <location>
        <begin position="605"/>
        <end position="628"/>
    </location>
</feature>
<dbReference type="PANTHER" id="PTHR35038:SF8">
    <property type="entry name" value="C-TYPE POLYHEME CYTOCHROME OMCC"/>
    <property type="match status" value="1"/>
</dbReference>
<dbReference type="Proteomes" id="UP000075359">
    <property type="component" value="Unassembled WGS sequence"/>
</dbReference>
<dbReference type="Pfam" id="PF22113">
    <property type="entry name" value="Mtrc-MtrF_II-IV_dom"/>
    <property type="match status" value="1"/>
</dbReference>
<reference evidence="6 7" key="1">
    <citation type="submission" date="2015-11" db="EMBL/GenBank/DDBJ databases">
        <title>Draft genome of Sulfurovum riftiae 1812E, a member of the Epsilonproteobacteria isolated from the tube of the deep-sea hydrothermal vent tubewom Riftia pachyptila.</title>
        <authorList>
            <person name="Vetriani C."/>
            <person name="Giovannelli D."/>
        </authorList>
    </citation>
    <scope>NUCLEOTIDE SEQUENCE [LARGE SCALE GENOMIC DNA]</scope>
    <source>
        <strain evidence="6 7">1812E</strain>
    </source>
</reference>
<organism evidence="6 7">
    <name type="scientific">Sulfurovum riftiae</name>
    <dbReference type="NCBI Taxonomy" id="1630136"/>
    <lineage>
        <taxon>Bacteria</taxon>
        <taxon>Pseudomonadati</taxon>
        <taxon>Campylobacterota</taxon>
        <taxon>Epsilonproteobacteria</taxon>
        <taxon>Campylobacterales</taxon>
        <taxon>Sulfurovaceae</taxon>
        <taxon>Sulfurovum</taxon>
    </lineage>
</organism>
<feature type="chain" id="PRO_5007578540" evidence="4">
    <location>
        <begin position="18"/>
        <end position="799"/>
    </location>
</feature>
<evidence type="ECO:0000256" key="3">
    <source>
        <dbReference type="SAM" id="Phobius"/>
    </source>
</evidence>
<keyword evidence="3" id="KW-0472">Membrane</keyword>
<evidence type="ECO:0000313" key="6">
    <source>
        <dbReference type="EMBL" id="KYJ87166.1"/>
    </source>
</evidence>
<dbReference type="GO" id="GO:0016491">
    <property type="term" value="F:oxidoreductase activity"/>
    <property type="evidence" value="ECO:0007669"/>
    <property type="project" value="TreeGrafter"/>
</dbReference>
<evidence type="ECO:0000259" key="5">
    <source>
        <dbReference type="Pfam" id="PF22113"/>
    </source>
</evidence>
<comment type="caution">
    <text evidence="6">The sequence shown here is derived from an EMBL/GenBank/DDBJ whole genome shotgun (WGS) entry which is preliminary data.</text>
</comment>
<accession>A0A151CI15</accession>
<gene>
    <name evidence="6" type="ORF">AS592_09215</name>
</gene>
<feature type="domain" description="Outer membrane cytochrome MtrC/MtrF-like" evidence="5">
    <location>
        <begin position="209"/>
        <end position="378"/>
    </location>
</feature>
<dbReference type="InterPro" id="IPR054337">
    <property type="entry name" value="Mtrc-MtrF-like_dom_II/IV"/>
</dbReference>
<dbReference type="SUPFAM" id="SSF48695">
    <property type="entry name" value="Multiheme cytochromes"/>
    <property type="match status" value="2"/>
</dbReference>
<keyword evidence="3" id="KW-1133">Transmembrane helix</keyword>
<evidence type="ECO:0000313" key="7">
    <source>
        <dbReference type="Proteomes" id="UP000075359"/>
    </source>
</evidence>
<protein>
    <submittedName>
        <fullName evidence="6">Cytochrome C</fullName>
    </submittedName>
</protein>
<dbReference type="InterPro" id="IPR051829">
    <property type="entry name" value="Multiheme_Cytochr_ET"/>
</dbReference>
<proteinExistence type="predicted"/>
<name>A0A151CI15_9BACT</name>
<feature type="region of interest" description="Disordered" evidence="2">
    <location>
        <begin position="177"/>
        <end position="197"/>
    </location>
</feature>
<dbReference type="RefSeq" id="WP_067329267.1">
    <property type="nucleotide sequence ID" value="NZ_LNKT01000004.1"/>
</dbReference>
<dbReference type="AlphaFoldDB" id="A0A151CI15"/>
<keyword evidence="7" id="KW-1185">Reference proteome</keyword>
<dbReference type="Gene3D" id="1.10.1130.10">
    <property type="entry name" value="Flavocytochrome C3, Chain A"/>
    <property type="match status" value="2"/>
</dbReference>
<evidence type="ECO:0000256" key="4">
    <source>
        <dbReference type="SAM" id="SignalP"/>
    </source>
</evidence>
<feature type="signal peptide" evidence="4">
    <location>
        <begin position="1"/>
        <end position="17"/>
    </location>
</feature>
<dbReference type="STRING" id="1630136.AS592_09215"/>
<sequence length="799" mass="88384">MKKILSVMALLAVFIMAAEENGCVECHKGIEPIRDHSSKMMQEIFKAAAKAGAEGNDCIVCHGGNPGAKDKDLAHRGTLPYFENHKGPKAFYPFPGSPWINEHTCGMCHEKQVAAQENNLMATEQGKIHGALWGFGAKDGYEHTFTNFGGTSPDPHKRLGTKKYRKYMEKLAKLEPQGFPKETKELPPAPTAEEVEKDPSLSVYTYLRQECLRCHTGGKGRKRRGDYRGIGCASCHVPYSNAGLYEGDDKSISKTEDGHMLVHAIQSSRKVQVRVHDVNYSGIPVETCTTCHNRGKRIGVSYQGLMETEYQATFDSEGNGQPKLHTKRYLHLTEDIHYSKGMLCQDCHTSNDMHGDGFFRGANLGAVEIECQDCHGTTSKYPWELPLGYSDEFDTKPKTGKARGTTKSLAAYLKQGAIPKDKGDGFLLSARGNPMTKAVRKGDKVVMHLASGKEITLTPLKKLKAEKKISKEGMIAMDQISAHTDKLECYTCHATWAPQCYGCHVKVDYSGGKQNPDYLAASKHHVNGKTGEVDSLKDFLVDGKVTETRSYLRWEDPTLSQNGEGRISPTIPGCQVTLTVIGKNGKALLQNHIWKLKGLEQGKGVSTPKEGVNSITMSPVHPHTVSKKSRSCESCHSSAKAMGYGINGGNYFADQTKSTIVDLMTADQKVLPKQVDEQIPAIPNLNHDYSSMLDENGTQLQTVGNHWKLSQALDNETRSKLDRRGVCLSCHQEMPNEDLAVSLMVHTAKFAGVKIDNDMHKNIVHKTILLSAWVQVLAGLVLGGSLVYWLMRRRRKRRR</sequence>
<dbReference type="InterPro" id="IPR036280">
    <property type="entry name" value="Multihaem_cyt_sf"/>
</dbReference>
<evidence type="ECO:0000256" key="2">
    <source>
        <dbReference type="SAM" id="MobiDB-lite"/>
    </source>
</evidence>
<dbReference type="PANTHER" id="PTHR35038">
    <property type="entry name" value="DISSIMILATORY SULFITE REDUCTASE SIRA"/>
    <property type="match status" value="1"/>
</dbReference>
<dbReference type="EMBL" id="LNKT01000004">
    <property type="protein sequence ID" value="KYJ87166.1"/>
    <property type="molecule type" value="Genomic_DNA"/>
</dbReference>
<feature type="transmembrane region" description="Helical" evidence="3">
    <location>
        <begin position="768"/>
        <end position="791"/>
    </location>
</feature>